<accession>A0A4Y2EZ23</accession>
<dbReference type="EMBL" id="BGPR01094009">
    <property type="protein sequence ID" value="GBM33125.1"/>
    <property type="molecule type" value="Genomic_DNA"/>
</dbReference>
<organism evidence="2 3">
    <name type="scientific">Araneus ventricosus</name>
    <name type="common">Orbweaver spider</name>
    <name type="synonym">Epeira ventricosa</name>
    <dbReference type="NCBI Taxonomy" id="182803"/>
    <lineage>
        <taxon>Eukaryota</taxon>
        <taxon>Metazoa</taxon>
        <taxon>Ecdysozoa</taxon>
        <taxon>Arthropoda</taxon>
        <taxon>Chelicerata</taxon>
        <taxon>Arachnida</taxon>
        <taxon>Araneae</taxon>
        <taxon>Araneomorphae</taxon>
        <taxon>Entelegynae</taxon>
        <taxon>Araneoidea</taxon>
        <taxon>Araneidae</taxon>
        <taxon>Araneus</taxon>
    </lineage>
</organism>
<sequence length="107" mass="11587">MSLYRGTVTINNGNNAVGNKTMSIFVGDKEHHVDLALFTPVNSGDSHANCEVGGGKQHTVRDMEDSWLSNNEVDDSDTDKDYVPNSDVSSSDSDLLNPSTSNKGRKK</sequence>
<keyword evidence="3" id="KW-1185">Reference proteome</keyword>
<proteinExistence type="predicted"/>
<protein>
    <submittedName>
        <fullName evidence="2">Uncharacterized protein</fullName>
    </submittedName>
</protein>
<evidence type="ECO:0000256" key="1">
    <source>
        <dbReference type="SAM" id="MobiDB-lite"/>
    </source>
</evidence>
<evidence type="ECO:0000313" key="2">
    <source>
        <dbReference type="EMBL" id="GBM33125.1"/>
    </source>
</evidence>
<comment type="caution">
    <text evidence="2">The sequence shown here is derived from an EMBL/GenBank/DDBJ whole genome shotgun (WGS) entry which is preliminary data.</text>
</comment>
<gene>
    <name evidence="2" type="ORF">AVEN_105649_1</name>
</gene>
<reference evidence="2 3" key="1">
    <citation type="journal article" date="2019" name="Sci. Rep.">
        <title>Orb-weaving spider Araneus ventricosus genome elucidates the spidroin gene catalogue.</title>
        <authorList>
            <person name="Kono N."/>
            <person name="Nakamura H."/>
            <person name="Ohtoshi R."/>
            <person name="Moran D.A.P."/>
            <person name="Shinohara A."/>
            <person name="Yoshida Y."/>
            <person name="Fujiwara M."/>
            <person name="Mori M."/>
            <person name="Tomita M."/>
            <person name="Arakawa K."/>
        </authorList>
    </citation>
    <scope>NUCLEOTIDE SEQUENCE [LARGE SCALE GENOMIC DNA]</scope>
</reference>
<feature type="compositionally biased region" description="Low complexity" evidence="1">
    <location>
        <begin position="83"/>
        <end position="99"/>
    </location>
</feature>
<dbReference type="Proteomes" id="UP000499080">
    <property type="component" value="Unassembled WGS sequence"/>
</dbReference>
<dbReference type="AlphaFoldDB" id="A0A4Y2EZ23"/>
<name>A0A4Y2EZ23_ARAVE</name>
<feature type="region of interest" description="Disordered" evidence="1">
    <location>
        <begin position="69"/>
        <end position="107"/>
    </location>
</feature>
<evidence type="ECO:0000313" key="3">
    <source>
        <dbReference type="Proteomes" id="UP000499080"/>
    </source>
</evidence>